<evidence type="ECO:0000313" key="2">
    <source>
        <dbReference type="EMBL" id="PWA90296.1"/>
    </source>
</evidence>
<gene>
    <name evidence="2" type="ORF">CTI12_AA059120</name>
</gene>
<proteinExistence type="predicted"/>
<feature type="compositionally biased region" description="Acidic residues" evidence="1">
    <location>
        <begin position="41"/>
        <end position="50"/>
    </location>
</feature>
<comment type="caution">
    <text evidence="2">The sequence shown here is derived from an EMBL/GenBank/DDBJ whole genome shotgun (WGS) entry which is preliminary data.</text>
</comment>
<keyword evidence="3" id="KW-1185">Reference proteome</keyword>
<dbReference type="EMBL" id="PKPP01000640">
    <property type="protein sequence ID" value="PWA90296.1"/>
    <property type="molecule type" value="Genomic_DNA"/>
</dbReference>
<protein>
    <submittedName>
        <fullName evidence="2">Uncharacterized protein</fullName>
    </submittedName>
</protein>
<feature type="region of interest" description="Disordered" evidence="1">
    <location>
        <begin position="27"/>
        <end position="74"/>
    </location>
</feature>
<evidence type="ECO:0000313" key="3">
    <source>
        <dbReference type="Proteomes" id="UP000245207"/>
    </source>
</evidence>
<accession>A0A2U1PX47</accession>
<reference evidence="2 3" key="1">
    <citation type="journal article" date="2018" name="Mol. Plant">
        <title>The genome of Artemisia annua provides insight into the evolution of Asteraceae family and artemisinin biosynthesis.</title>
        <authorList>
            <person name="Shen Q."/>
            <person name="Zhang L."/>
            <person name="Liao Z."/>
            <person name="Wang S."/>
            <person name="Yan T."/>
            <person name="Shi P."/>
            <person name="Liu M."/>
            <person name="Fu X."/>
            <person name="Pan Q."/>
            <person name="Wang Y."/>
            <person name="Lv Z."/>
            <person name="Lu X."/>
            <person name="Zhang F."/>
            <person name="Jiang W."/>
            <person name="Ma Y."/>
            <person name="Chen M."/>
            <person name="Hao X."/>
            <person name="Li L."/>
            <person name="Tang Y."/>
            <person name="Lv G."/>
            <person name="Zhou Y."/>
            <person name="Sun X."/>
            <person name="Brodelius P.E."/>
            <person name="Rose J.K.C."/>
            <person name="Tang K."/>
        </authorList>
    </citation>
    <scope>NUCLEOTIDE SEQUENCE [LARGE SCALE GENOMIC DNA]</scope>
    <source>
        <strain evidence="3">cv. Huhao1</strain>
        <tissue evidence="2">Leaf</tissue>
    </source>
</reference>
<evidence type="ECO:0000256" key="1">
    <source>
        <dbReference type="SAM" id="MobiDB-lite"/>
    </source>
</evidence>
<name>A0A2U1PX47_ARTAN</name>
<dbReference type="AlphaFoldDB" id="A0A2U1PX47"/>
<dbReference type="Proteomes" id="UP000245207">
    <property type="component" value="Unassembled WGS sequence"/>
</dbReference>
<sequence length="74" mass="8384">MSPILGLRNEDYQLFLKHFSGTGNAEGVKPTANMAHKESEEGATEEELDWYGEMPRGVVQNEDDSRKKGYGHYH</sequence>
<organism evidence="2 3">
    <name type="scientific">Artemisia annua</name>
    <name type="common">Sweet wormwood</name>
    <dbReference type="NCBI Taxonomy" id="35608"/>
    <lineage>
        <taxon>Eukaryota</taxon>
        <taxon>Viridiplantae</taxon>
        <taxon>Streptophyta</taxon>
        <taxon>Embryophyta</taxon>
        <taxon>Tracheophyta</taxon>
        <taxon>Spermatophyta</taxon>
        <taxon>Magnoliopsida</taxon>
        <taxon>eudicotyledons</taxon>
        <taxon>Gunneridae</taxon>
        <taxon>Pentapetalae</taxon>
        <taxon>asterids</taxon>
        <taxon>campanulids</taxon>
        <taxon>Asterales</taxon>
        <taxon>Asteraceae</taxon>
        <taxon>Asteroideae</taxon>
        <taxon>Anthemideae</taxon>
        <taxon>Artemisiinae</taxon>
        <taxon>Artemisia</taxon>
    </lineage>
</organism>